<dbReference type="Proteomes" id="UP000001646">
    <property type="component" value="Chromosome 4"/>
</dbReference>
<dbReference type="Ensembl" id="ENSACAT00000006304.4">
    <property type="protein sequence ID" value="ENSACAP00000006167.4"/>
    <property type="gene ID" value="ENSACAG00000006235.4"/>
</dbReference>
<comment type="function">
    <text evidence="17">The SMN complex catalyzes the assembly of small nuclear ribonucleoproteins (snRNPs), the building blocks of the spliceosome, and thereby plays an important role in the splicing of cellular pre-mRNAs. Most spliceosomal snRNPs contain a common set of Sm proteins SNRPB, SNRPD1, SNRPD2, SNRPD3, SNRPE, SNRPF and SNRPG that assemble in a heptameric protein ring on the Sm site of the small nuclear RNA to form the core snRNP (Sm core). In the cytosol, the Sm proteins SNRPD1, SNRPD2, SNRPE, SNRPF and SNRPG are trapped in an inactive 6S pICln-Sm complex by the chaperone CLNS1A that controls the assembly of the core snRNP. To assemble core snRNPs, the SMN complex accepts the trapped 5Sm proteins from CLNS1A forming an intermediate. Binding of snRNA inside 5Sm triggers eviction of the SMN complex, thereby allowing binding of SNRPD3 and SNRPB to complete assembly of the core snRNP. May also play a role in the metabolism of small nucleolar ribonucleoprotein (snoRNPs).</text>
</comment>
<keyword evidence="6" id="KW-0507">mRNA processing</keyword>
<dbReference type="PANTHER" id="PTHR47958">
    <property type="entry name" value="ATP-DEPENDENT RNA HELICASE DBP3"/>
    <property type="match status" value="1"/>
</dbReference>
<organism evidence="29 30">
    <name type="scientific">Anolis carolinensis</name>
    <name type="common">Green anole</name>
    <name type="synonym">American chameleon</name>
    <dbReference type="NCBI Taxonomy" id="28377"/>
    <lineage>
        <taxon>Eukaryota</taxon>
        <taxon>Metazoa</taxon>
        <taxon>Chordata</taxon>
        <taxon>Craniata</taxon>
        <taxon>Vertebrata</taxon>
        <taxon>Euteleostomi</taxon>
        <taxon>Lepidosauria</taxon>
        <taxon>Squamata</taxon>
        <taxon>Bifurcata</taxon>
        <taxon>Unidentata</taxon>
        <taxon>Episquamata</taxon>
        <taxon>Toxicofera</taxon>
        <taxon>Iguania</taxon>
        <taxon>Dactyloidae</taxon>
        <taxon>Anolis</taxon>
    </lineage>
</organism>
<evidence type="ECO:0000259" key="26">
    <source>
        <dbReference type="PROSITE" id="PS51192"/>
    </source>
</evidence>
<keyword evidence="13" id="KW-0539">Nucleus</keyword>
<feature type="region of interest" description="Disordered" evidence="25">
    <location>
        <begin position="647"/>
        <end position="667"/>
    </location>
</feature>
<protein>
    <recommendedName>
        <fullName evidence="19">Probable ATP-dependent RNA helicase DDX20</fullName>
        <ecNumber evidence="2">3.6.1.15</ecNumber>
        <ecNumber evidence="3">3.6.4.13</ecNumber>
    </recommendedName>
    <alternativeName>
        <fullName evidence="21">Component of gems 3</fullName>
    </alternativeName>
    <alternativeName>
        <fullName evidence="20">DEAD box protein 20</fullName>
    </alternativeName>
    <alternativeName>
        <fullName evidence="22">DEAD box protein DP 103</fullName>
    </alternativeName>
    <alternativeName>
        <fullName evidence="23">Gemin-3</fullName>
    </alternativeName>
</protein>
<dbReference type="GO" id="GO:0003729">
    <property type="term" value="F:mRNA binding"/>
    <property type="evidence" value="ECO:0000318"/>
    <property type="project" value="GO_Central"/>
</dbReference>
<dbReference type="GO" id="GO:0140297">
    <property type="term" value="F:DNA-binding transcription factor binding"/>
    <property type="evidence" value="ECO:0007669"/>
    <property type="project" value="Ensembl"/>
</dbReference>
<keyword evidence="7" id="KW-0547">Nucleotide-binding</keyword>
<evidence type="ECO:0000256" key="20">
    <source>
        <dbReference type="ARBA" id="ARBA00075456"/>
    </source>
</evidence>
<evidence type="ECO:0000256" key="11">
    <source>
        <dbReference type="ARBA" id="ARBA00023125"/>
    </source>
</evidence>
<keyword evidence="11" id="KW-0238">DNA-binding</keyword>
<dbReference type="EC" id="3.6.4.13" evidence="3"/>
<evidence type="ECO:0000313" key="30">
    <source>
        <dbReference type="Proteomes" id="UP000001646"/>
    </source>
</evidence>
<dbReference type="eggNOG" id="KOG4284">
    <property type="taxonomic scope" value="Eukaryota"/>
</dbReference>
<evidence type="ECO:0000256" key="1">
    <source>
        <dbReference type="ARBA" id="ARBA00004496"/>
    </source>
</evidence>
<dbReference type="SUPFAM" id="SSF52540">
    <property type="entry name" value="P-loop containing nucleoside triphosphate hydrolases"/>
    <property type="match status" value="1"/>
</dbReference>
<dbReference type="GO" id="GO:0032797">
    <property type="term" value="C:SMN complex"/>
    <property type="evidence" value="ECO:0000318"/>
    <property type="project" value="GO_Central"/>
</dbReference>
<dbReference type="EC" id="3.6.1.15" evidence="2"/>
<comment type="catalytic activity">
    <reaction evidence="15">
        <text>ATP + H2O = ADP + phosphate + H(+)</text>
        <dbReference type="Rhea" id="RHEA:13065"/>
        <dbReference type="ChEBI" id="CHEBI:15377"/>
        <dbReference type="ChEBI" id="CHEBI:15378"/>
        <dbReference type="ChEBI" id="CHEBI:30616"/>
        <dbReference type="ChEBI" id="CHEBI:43474"/>
        <dbReference type="ChEBI" id="CHEBI:456216"/>
        <dbReference type="EC" id="3.6.4.13"/>
    </reaction>
    <physiologicalReaction direction="left-to-right" evidence="15">
        <dbReference type="Rhea" id="RHEA:13066"/>
    </physiologicalReaction>
</comment>
<evidence type="ECO:0000256" key="7">
    <source>
        <dbReference type="ARBA" id="ARBA00022741"/>
    </source>
</evidence>
<evidence type="ECO:0000256" key="4">
    <source>
        <dbReference type="ARBA" id="ARBA00022490"/>
    </source>
</evidence>
<dbReference type="InParanoid" id="G1KF87"/>
<dbReference type="AlphaFoldDB" id="G1KF87"/>
<keyword evidence="12" id="KW-0508">mRNA splicing</keyword>
<dbReference type="GO" id="GO:0030674">
    <property type="term" value="F:protein-macromolecule adaptor activity"/>
    <property type="evidence" value="ECO:0007669"/>
    <property type="project" value="Ensembl"/>
</dbReference>
<dbReference type="GO" id="GO:0000387">
    <property type="term" value="P:spliceosomal snRNP assembly"/>
    <property type="evidence" value="ECO:0000318"/>
    <property type="project" value="GO_Central"/>
</dbReference>
<keyword evidence="10" id="KW-0067">ATP-binding</keyword>
<dbReference type="GO" id="GO:0048477">
    <property type="term" value="P:oogenesis"/>
    <property type="evidence" value="ECO:0007669"/>
    <property type="project" value="Ensembl"/>
</dbReference>
<dbReference type="Pfam" id="PF00271">
    <property type="entry name" value="Helicase_C"/>
    <property type="match status" value="1"/>
</dbReference>
<comment type="similarity">
    <text evidence="18">Belongs to the DEAD box helicase family. DDX20 subfamily.</text>
</comment>
<dbReference type="PROSITE" id="PS51194">
    <property type="entry name" value="HELICASE_CTER"/>
    <property type="match status" value="1"/>
</dbReference>
<feature type="domain" description="Helicase C-terminal" evidence="27">
    <location>
        <begin position="337"/>
        <end position="486"/>
    </location>
</feature>
<dbReference type="InterPro" id="IPR011545">
    <property type="entry name" value="DEAD/DEAH_box_helicase_dom"/>
</dbReference>
<evidence type="ECO:0000256" key="9">
    <source>
        <dbReference type="ARBA" id="ARBA00022806"/>
    </source>
</evidence>
<dbReference type="InterPro" id="IPR000629">
    <property type="entry name" value="RNA-helicase_DEAD-box_CS"/>
</dbReference>
<evidence type="ECO:0000256" key="22">
    <source>
        <dbReference type="ARBA" id="ARBA00081078"/>
    </source>
</evidence>
<evidence type="ECO:0000256" key="12">
    <source>
        <dbReference type="ARBA" id="ARBA00023187"/>
    </source>
</evidence>
<dbReference type="GO" id="GO:0043065">
    <property type="term" value="P:positive regulation of apoptotic process"/>
    <property type="evidence" value="ECO:0007669"/>
    <property type="project" value="Ensembl"/>
</dbReference>
<evidence type="ECO:0000256" key="13">
    <source>
        <dbReference type="ARBA" id="ARBA00023242"/>
    </source>
</evidence>
<dbReference type="FunFam" id="3.40.50.300:FF:000992">
    <property type="entry name" value="probable ATP-dependent RNA helicase DDX20"/>
    <property type="match status" value="1"/>
</dbReference>
<feature type="domain" description="DEAD-box RNA helicase Q" evidence="28">
    <location>
        <begin position="100"/>
        <end position="128"/>
    </location>
</feature>
<evidence type="ECO:0000256" key="8">
    <source>
        <dbReference type="ARBA" id="ARBA00022801"/>
    </source>
</evidence>
<proteinExistence type="inferred from homology"/>
<dbReference type="PROSITE" id="PS51192">
    <property type="entry name" value="HELICASE_ATP_BIND_1"/>
    <property type="match status" value="1"/>
</dbReference>
<keyword evidence="5" id="KW-0597">Phosphoprotein</keyword>
<dbReference type="GeneTree" id="ENSGT00940000158400"/>
<dbReference type="GO" id="GO:0017111">
    <property type="term" value="F:ribonucleoside triphosphate phosphatase activity"/>
    <property type="evidence" value="ECO:0007669"/>
    <property type="project" value="UniProtKB-EC"/>
</dbReference>
<dbReference type="SMART" id="SM00487">
    <property type="entry name" value="DEXDc"/>
    <property type="match status" value="1"/>
</dbReference>
<dbReference type="CDD" id="cd17943">
    <property type="entry name" value="DEADc_DDX20"/>
    <property type="match status" value="1"/>
</dbReference>
<evidence type="ECO:0000256" key="2">
    <source>
        <dbReference type="ARBA" id="ARBA00012445"/>
    </source>
</evidence>
<dbReference type="GO" id="GO:0016604">
    <property type="term" value="C:nuclear body"/>
    <property type="evidence" value="ECO:0007669"/>
    <property type="project" value="UniProtKB-SubCell"/>
</dbReference>
<evidence type="ECO:0000256" key="3">
    <source>
        <dbReference type="ARBA" id="ARBA00012552"/>
    </source>
</evidence>
<reference evidence="29" key="2">
    <citation type="submission" date="2025-08" db="UniProtKB">
        <authorList>
            <consortium name="Ensembl"/>
        </authorList>
    </citation>
    <scope>IDENTIFICATION</scope>
</reference>
<evidence type="ECO:0000259" key="28">
    <source>
        <dbReference type="PROSITE" id="PS51195"/>
    </source>
</evidence>
<evidence type="ECO:0000256" key="17">
    <source>
        <dbReference type="ARBA" id="ARBA00055865"/>
    </source>
</evidence>
<accession>G1KF87</accession>
<evidence type="ECO:0000256" key="16">
    <source>
        <dbReference type="ARBA" id="ARBA00051318"/>
    </source>
</evidence>
<evidence type="ECO:0000256" key="10">
    <source>
        <dbReference type="ARBA" id="ARBA00022840"/>
    </source>
</evidence>
<dbReference type="InterPro" id="IPR014014">
    <property type="entry name" value="RNA_helicase_DEAD_Q_motif"/>
</dbReference>
<dbReference type="InterPro" id="IPR027417">
    <property type="entry name" value="P-loop_NTPase"/>
</dbReference>
<sequence length="827" mass="92738">MVLPTFSLIVQSGPFVYSPPPLGAKLLFLLLPPLLPQMVSSHSLAFAAQDDDQEGRTCFHSRPDISRGLHQHLSKMAAVETPHTESWLRTRDVVLQEGPEDFSSLLLSPPVLEGLKAAGFLRPSPVQLKAIPLGRCGLDLIVQAKSGTGKTCVFSTVALDSLILESPVTQILVLAPTREIAVQIHAVITTIGIKMEGLECHVFIGGTPLNQDKTRLKKCHIAVGTPGRIKQLIELDFLNTSSIRLFILDEADKLLEEGSFQEQINWIYSSLPANKQMLAVSATYPESLANTLTRYMRDPTFVRLNSTDPSLIGLKQYFKVVNSHPLPHKTFEEKAEHLLELFSKIPFNQALVFSNLHSRAQHLADLLTSKGFPAECISGSMNQNQRLDAMAKLKQFHCRILISTDLTSRGIDAEKVNLVINLDVPLDWETYMHRIGRAGRFGTLGLSVTYCCRGEEENMMMKIAQKCNLHLLPLPEPVSPELMEHFESWGVEVTAVPYPNASLCASVLPTESLEGTMQHKTERSRAQASHVACKNVPAAEPKQIFKKKLLKSRVEHNEAALTENQRASHRVSQQKLQVEPDLHMGGHCKEEADKKILQDMLPKIPCLSSYKKCLFTNAWSMAGFVDDYEYFIKEGLEREVEIIRSFTGPGEQHKHPESDSFDSTGIESGINTATTTGVWTEESGSDSSSYSSGSSAYCPEDHSYVKHPSSALHSDNMLSTHQTVQRQIQEASLPECIQEASLTQKKMKESKQKRQDCCAPITKPFKKNKCSENLSAEEYWRSYYRAWRDYYKEASRSYYQMYQRPPNMVTAYHANAIYFEELLGCYQ</sequence>
<dbReference type="SMART" id="SM00490">
    <property type="entry name" value="HELICc"/>
    <property type="match status" value="1"/>
</dbReference>
<comment type="catalytic activity">
    <reaction evidence="16">
        <text>a ribonucleoside 5'-triphosphate + H2O = a ribonucleoside 5'-diphosphate + phosphate + H(+)</text>
        <dbReference type="Rhea" id="RHEA:23680"/>
        <dbReference type="ChEBI" id="CHEBI:15377"/>
        <dbReference type="ChEBI" id="CHEBI:15378"/>
        <dbReference type="ChEBI" id="CHEBI:43474"/>
        <dbReference type="ChEBI" id="CHEBI:57930"/>
        <dbReference type="ChEBI" id="CHEBI:61557"/>
        <dbReference type="EC" id="3.6.1.15"/>
    </reaction>
    <physiologicalReaction direction="left-to-right" evidence="16">
        <dbReference type="Rhea" id="RHEA:23681"/>
    </physiologicalReaction>
</comment>
<dbReference type="GO" id="GO:0090571">
    <property type="term" value="C:RNA polymerase II transcription repressor complex"/>
    <property type="evidence" value="ECO:0007669"/>
    <property type="project" value="Ensembl"/>
</dbReference>
<evidence type="ECO:0000313" key="29">
    <source>
        <dbReference type="Ensembl" id="ENSACAP00000006167.4"/>
    </source>
</evidence>
<dbReference type="GO" id="GO:0005524">
    <property type="term" value="F:ATP binding"/>
    <property type="evidence" value="ECO:0007669"/>
    <property type="project" value="UniProtKB-KW"/>
</dbReference>
<dbReference type="GO" id="GO:0003677">
    <property type="term" value="F:DNA binding"/>
    <property type="evidence" value="ECO:0007669"/>
    <property type="project" value="UniProtKB-KW"/>
</dbReference>
<dbReference type="GO" id="GO:0042826">
    <property type="term" value="F:histone deacetylase binding"/>
    <property type="evidence" value="ECO:0007669"/>
    <property type="project" value="Ensembl"/>
</dbReference>
<evidence type="ECO:0000256" key="19">
    <source>
        <dbReference type="ARBA" id="ARBA00072900"/>
    </source>
</evidence>
<keyword evidence="30" id="KW-1185">Reference proteome</keyword>
<evidence type="ECO:0000256" key="14">
    <source>
        <dbReference type="ARBA" id="ARBA00034306"/>
    </source>
</evidence>
<evidence type="ECO:0000256" key="24">
    <source>
        <dbReference type="PROSITE-ProRule" id="PRU00552"/>
    </source>
</evidence>
<name>G1KF87_ANOCA</name>
<dbReference type="CDD" id="cd18787">
    <property type="entry name" value="SF2_C_DEAD"/>
    <property type="match status" value="1"/>
</dbReference>
<keyword evidence="8" id="KW-0378">Hydrolase</keyword>
<dbReference type="GO" id="GO:0050810">
    <property type="term" value="P:regulation of steroid biosynthetic process"/>
    <property type="evidence" value="ECO:0007669"/>
    <property type="project" value="Ensembl"/>
</dbReference>
<evidence type="ECO:0000259" key="27">
    <source>
        <dbReference type="PROSITE" id="PS51194"/>
    </source>
</evidence>
<dbReference type="FunCoup" id="G1KF87">
    <property type="interactions" value="71"/>
</dbReference>
<evidence type="ECO:0000256" key="23">
    <source>
        <dbReference type="ARBA" id="ARBA00081349"/>
    </source>
</evidence>
<keyword evidence="4" id="KW-0963">Cytoplasm</keyword>
<dbReference type="HOGENOM" id="CLU_019966_0_0_1"/>
<evidence type="ECO:0000256" key="5">
    <source>
        <dbReference type="ARBA" id="ARBA00022553"/>
    </source>
</evidence>
<dbReference type="PROSITE" id="PS51195">
    <property type="entry name" value="Q_MOTIF"/>
    <property type="match status" value="1"/>
</dbReference>
<dbReference type="STRING" id="28377.ENSACAP00000006167"/>
<dbReference type="InterPro" id="IPR001650">
    <property type="entry name" value="Helicase_C-like"/>
</dbReference>
<dbReference type="InterPro" id="IPR014001">
    <property type="entry name" value="Helicase_ATP-bd"/>
</dbReference>
<reference evidence="29" key="3">
    <citation type="submission" date="2025-09" db="UniProtKB">
        <authorList>
            <consortium name="Ensembl"/>
        </authorList>
    </citation>
    <scope>IDENTIFICATION</scope>
</reference>
<comment type="subcellular location">
    <subcellularLocation>
        <location evidence="1">Cytoplasm</location>
    </subcellularLocation>
    <subcellularLocation>
        <location evidence="14">Nucleus</location>
        <location evidence="14">Nuclear body</location>
    </subcellularLocation>
</comment>
<gene>
    <name evidence="29" type="primary">DDX20</name>
</gene>
<dbReference type="GO" id="GO:0005829">
    <property type="term" value="C:cytosol"/>
    <property type="evidence" value="ECO:0007669"/>
    <property type="project" value="Ensembl"/>
</dbReference>
<dbReference type="Gene3D" id="3.40.50.300">
    <property type="entry name" value="P-loop containing nucleotide triphosphate hydrolases"/>
    <property type="match status" value="2"/>
</dbReference>
<evidence type="ECO:0000256" key="18">
    <source>
        <dbReference type="ARBA" id="ARBA00060770"/>
    </source>
</evidence>
<dbReference type="Bgee" id="ENSACAG00000006235">
    <property type="expression patterns" value="Expressed in dewlap and 13 other cell types or tissues"/>
</dbReference>
<feature type="short sequence motif" description="Q motif" evidence="24">
    <location>
        <begin position="100"/>
        <end position="128"/>
    </location>
</feature>
<keyword evidence="9" id="KW-0347">Helicase</keyword>
<dbReference type="FunFam" id="3.40.50.300:FF:001021">
    <property type="entry name" value="Probable ATP-dependent RNA helicase DDX20"/>
    <property type="match status" value="1"/>
</dbReference>
<dbReference type="PROSITE" id="PS00039">
    <property type="entry name" value="DEAD_ATP_HELICASE"/>
    <property type="match status" value="1"/>
</dbReference>
<evidence type="ECO:0000256" key="21">
    <source>
        <dbReference type="ARBA" id="ARBA00076170"/>
    </source>
</evidence>
<dbReference type="GO" id="GO:0000122">
    <property type="term" value="P:negative regulation of transcription by RNA polymerase II"/>
    <property type="evidence" value="ECO:0007669"/>
    <property type="project" value="Ensembl"/>
</dbReference>
<reference evidence="29 30" key="1">
    <citation type="submission" date="2009-12" db="EMBL/GenBank/DDBJ databases">
        <title>The Genome Sequence of Anolis carolinensis (Green Anole Lizard).</title>
        <authorList>
            <consortium name="The Genome Sequencing Platform"/>
            <person name="Di Palma F."/>
            <person name="Alfoldi J."/>
            <person name="Heiman D."/>
            <person name="Young S."/>
            <person name="Grabherr M."/>
            <person name="Johnson J."/>
            <person name="Lander E.S."/>
            <person name="Lindblad-Toh K."/>
        </authorList>
    </citation>
    <scope>NUCLEOTIDE SEQUENCE [LARGE SCALE GENOMIC DNA]</scope>
    <source>
        <strain evidence="29 30">JBL SC #1</strain>
    </source>
</reference>
<dbReference type="GO" id="GO:0003724">
    <property type="term" value="F:RNA helicase activity"/>
    <property type="evidence" value="ECO:0000318"/>
    <property type="project" value="GO_Central"/>
</dbReference>
<feature type="domain" description="Helicase ATP-binding" evidence="26">
    <location>
        <begin position="131"/>
        <end position="302"/>
    </location>
</feature>
<evidence type="ECO:0000256" key="6">
    <source>
        <dbReference type="ARBA" id="ARBA00022664"/>
    </source>
</evidence>
<dbReference type="Pfam" id="PF00270">
    <property type="entry name" value="DEAD"/>
    <property type="match status" value="1"/>
</dbReference>
<evidence type="ECO:0000256" key="25">
    <source>
        <dbReference type="SAM" id="MobiDB-lite"/>
    </source>
</evidence>
<evidence type="ECO:0000256" key="15">
    <source>
        <dbReference type="ARBA" id="ARBA00049390"/>
    </source>
</evidence>